<reference evidence="1" key="1">
    <citation type="journal article" date="2020" name="G3 (Bethesda)">
        <title>High-Quality Assemblies for Three Invasive Social Wasps from the &lt;i&gt;Vespula&lt;/i&gt; Genus.</title>
        <authorList>
            <person name="Harrop T.W.R."/>
            <person name="Guhlin J."/>
            <person name="McLaughlin G.M."/>
            <person name="Permina E."/>
            <person name="Stockwell P."/>
            <person name="Gilligan J."/>
            <person name="Le Lec M.F."/>
            <person name="Gruber M.A.M."/>
            <person name="Quinn O."/>
            <person name="Lovegrove M."/>
            <person name="Duncan E.J."/>
            <person name="Remnant E.J."/>
            <person name="Van Eeckhoven J."/>
            <person name="Graham B."/>
            <person name="Knapp R.A."/>
            <person name="Langford K.W."/>
            <person name="Kronenberg Z."/>
            <person name="Press M.O."/>
            <person name="Eacker S.M."/>
            <person name="Wilson-Rankin E.E."/>
            <person name="Purcell J."/>
            <person name="Lester P.J."/>
            <person name="Dearden P.K."/>
        </authorList>
    </citation>
    <scope>NUCLEOTIDE SEQUENCE</scope>
    <source>
        <strain evidence="1">Marl-1</strain>
    </source>
</reference>
<protein>
    <submittedName>
        <fullName evidence="1">Uncharacterized protein</fullName>
    </submittedName>
</protein>
<organism evidence="1 2">
    <name type="scientific">Vespula vulgaris</name>
    <name type="common">Yellow jacket</name>
    <name type="synonym">Wasp</name>
    <dbReference type="NCBI Taxonomy" id="7454"/>
    <lineage>
        <taxon>Eukaryota</taxon>
        <taxon>Metazoa</taxon>
        <taxon>Ecdysozoa</taxon>
        <taxon>Arthropoda</taxon>
        <taxon>Hexapoda</taxon>
        <taxon>Insecta</taxon>
        <taxon>Pterygota</taxon>
        <taxon>Neoptera</taxon>
        <taxon>Endopterygota</taxon>
        <taxon>Hymenoptera</taxon>
        <taxon>Apocrita</taxon>
        <taxon>Aculeata</taxon>
        <taxon>Vespoidea</taxon>
        <taxon>Vespidae</taxon>
        <taxon>Vespinae</taxon>
        <taxon>Vespula</taxon>
    </lineage>
</organism>
<dbReference type="EMBL" id="JACSEA010000001">
    <property type="protein sequence ID" value="KAF7412163.1"/>
    <property type="molecule type" value="Genomic_DNA"/>
</dbReference>
<dbReference type="Proteomes" id="UP000614350">
    <property type="component" value="Unassembled WGS sequence"/>
</dbReference>
<evidence type="ECO:0000313" key="2">
    <source>
        <dbReference type="Proteomes" id="UP000614350"/>
    </source>
</evidence>
<sequence length="92" mass="10520">MRVKEKNIPREAHMRVIEVCTNPHYIAHEGLAGAMASVKESYSYTPAEFIAFLNFNSSASEVRLDKPINDGRSSTRDCISDFLLHQIYMRNE</sequence>
<evidence type="ECO:0000313" key="1">
    <source>
        <dbReference type="EMBL" id="KAF7412163.1"/>
    </source>
</evidence>
<name>A0A834KSQ0_VESVU</name>
<gene>
    <name evidence="1" type="ORF">HZH66_001059</name>
</gene>
<accession>A0A834KSQ0</accession>
<keyword evidence="2" id="KW-1185">Reference proteome</keyword>
<proteinExistence type="predicted"/>
<comment type="caution">
    <text evidence="1">The sequence shown here is derived from an EMBL/GenBank/DDBJ whole genome shotgun (WGS) entry which is preliminary data.</text>
</comment>
<dbReference type="AlphaFoldDB" id="A0A834KSQ0"/>